<evidence type="ECO:0000313" key="3">
    <source>
        <dbReference type="Proteomes" id="UP001337655"/>
    </source>
</evidence>
<reference evidence="2 3" key="1">
    <citation type="submission" date="2023-08" db="EMBL/GenBank/DDBJ databases">
        <title>Black Yeasts Isolated from many extreme environments.</title>
        <authorList>
            <person name="Coleine C."/>
            <person name="Stajich J.E."/>
            <person name="Selbmann L."/>
        </authorList>
    </citation>
    <scope>NUCLEOTIDE SEQUENCE [LARGE SCALE GENOMIC DNA]</scope>
    <source>
        <strain evidence="2 3">CCFEE 5935</strain>
    </source>
</reference>
<protein>
    <submittedName>
        <fullName evidence="2">Uncharacterized protein</fullName>
    </submittedName>
</protein>
<evidence type="ECO:0000256" key="1">
    <source>
        <dbReference type="SAM" id="SignalP"/>
    </source>
</evidence>
<feature type="signal peptide" evidence="1">
    <location>
        <begin position="1"/>
        <end position="19"/>
    </location>
</feature>
<organism evidence="2 3">
    <name type="scientific">Saxophila tyrrhenica</name>
    <dbReference type="NCBI Taxonomy" id="1690608"/>
    <lineage>
        <taxon>Eukaryota</taxon>
        <taxon>Fungi</taxon>
        <taxon>Dikarya</taxon>
        <taxon>Ascomycota</taxon>
        <taxon>Pezizomycotina</taxon>
        <taxon>Dothideomycetes</taxon>
        <taxon>Dothideomycetidae</taxon>
        <taxon>Mycosphaerellales</taxon>
        <taxon>Extremaceae</taxon>
        <taxon>Saxophila</taxon>
    </lineage>
</organism>
<keyword evidence="1" id="KW-0732">Signal</keyword>
<name>A0AAV9PC84_9PEZI</name>
<comment type="caution">
    <text evidence="2">The sequence shown here is derived from an EMBL/GenBank/DDBJ whole genome shotgun (WGS) entry which is preliminary data.</text>
</comment>
<feature type="chain" id="PRO_5043620102" evidence="1">
    <location>
        <begin position="20"/>
        <end position="242"/>
    </location>
</feature>
<dbReference type="AlphaFoldDB" id="A0AAV9PC84"/>
<keyword evidence="3" id="KW-1185">Reference proteome</keyword>
<dbReference type="Proteomes" id="UP001337655">
    <property type="component" value="Unassembled WGS sequence"/>
</dbReference>
<proteinExistence type="predicted"/>
<dbReference type="EMBL" id="JAVRRT010000007">
    <property type="protein sequence ID" value="KAK5170626.1"/>
    <property type="molecule type" value="Genomic_DNA"/>
</dbReference>
<accession>A0AAV9PC84</accession>
<dbReference type="RefSeq" id="XP_064659824.1">
    <property type="nucleotide sequence ID" value="XM_064802463.1"/>
</dbReference>
<sequence>MHSTIAISSLLVAASSVIALPQGTNLDTSVTVILQNQAIELGSQTTFGNVNSAQTQPPVGSSGPYSTIEINLGADVANTALRCQALDVSGAPLIAIRGDNTDTTFSDADKGAWTFLQPSEVSAVVCDPAFVAVAPGSYDVVVTLSGPSELATQTTLSGVKRDIRTPTASGGPYNSINIAVGPLVSPELRCKVKNQANRAIVATRGENIDTTFSDADKGAWAFQKESAVSNIICDPRFVAKPQ</sequence>
<dbReference type="GeneID" id="89926559"/>
<evidence type="ECO:0000313" key="2">
    <source>
        <dbReference type="EMBL" id="KAK5170626.1"/>
    </source>
</evidence>
<gene>
    <name evidence="2" type="ORF">LTR77_005215</name>
</gene>